<keyword evidence="3" id="KW-1185">Reference proteome</keyword>
<evidence type="ECO:0000256" key="1">
    <source>
        <dbReference type="SAM" id="Coils"/>
    </source>
</evidence>
<evidence type="ECO:0000313" key="3">
    <source>
        <dbReference type="Proteomes" id="UP000663879"/>
    </source>
</evidence>
<feature type="coiled-coil region" evidence="1">
    <location>
        <begin position="65"/>
        <end position="92"/>
    </location>
</feature>
<proteinExistence type="predicted"/>
<dbReference type="Proteomes" id="UP000663879">
    <property type="component" value="Unassembled WGS sequence"/>
</dbReference>
<sequence length="201" mass="23654">MSKSQQKLVELLNQDLSELYNNHLLNSMLNSKELNFQFDGQKNFDLDQSAILTITPLYQYQQKTIELQQTEIENLKISYNKLLAEFNEHELKQNEYKQSLSLKSSEVDELKQTLQMEVVDMKAELLKCHHRIQTSLMNVNKRLEEEISKLKSSLNEEMAKNQKLNKQIDCLQSDLNELKQVKLDAVFQYEIINKPDSEEIK</sequence>
<dbReference type="OrthoDB" id="10473463at2759"/>
<name>A0A814QFY5_9BILA</name>
<dbReference type="EMBL" id="CAJNOC010008678">
    <property type="protein sequence ID" value="CAF1119131.1"/>
    <property type="molecule type" value="Genomic_DNA"/>
</dbReference>
<reference evidence="2" key="1">
    <citation type="submission" date="2021-02" db="EMBL/GenBank/DDBJ databases">
        <authorList>
            <person name="Nowell W R."/>
        </authorList>
    </citation>
    <scope>NUCLEOTIDE SEQUENCE</scope>
    <source>
        <strain evidence="2">Ploen Becks lab</strain>
    </source>
</reference>
<keyword evidence="1" id="KW-0175">Coiled coil</keyword>
<comment type="caution">
    <text evidence="2">The sequence shown here is derived from an EMBL/GenBank/DDBJ whole genome shotgun (WGS) entry which is preliminary data.</text>
</comment>
<organism evidence="2 3">
    <name type="scientific">Brachionus calyciflorus</name>
    <dbReference type="NCBI Taxonomy" id="104777"/>
    <lineage>
        <taxon>Eukaryota</taxon>
        <taxon>Metazoa</taxon>
        <taxon>Spiralia</taxon>
        <taxon>Gnathifera</taxon>
        <taxon>Rotifera</taxon>
        <taxon>Eurotatoria</taxon>
        <taxon>Monogononta</taxon>
        <taxon>Pseudotrocha</taxon>
        <taxon>Ploima</taxon>
        <taxon>Brachionidae</taxon>
        <taxon>Brachionus</taxon>
    </lineage>
</organism>
<accession>A0A814QFY5</accession>
<feature type="coiled-coil region" evidence="1">
    <location>
        <begin position="133"/>
        <end position="181"/>
    </location>
</feature>
<evidence type="ECO:0000313" key="2">
    <source>
        <dbReference type="EMBL" id="CAF1119131.1"/>
    </source>
</evidence>
<protein>
    <submittedName>
        <fullName evidence="2">Uncharacterized protein</fullName>
    </submittedName>
</protein>
<gene>
    <name evidence="2" type="ORF">OXX778_LOCUS21967</name>
</gene>
<dbReference type="AlphaFoldDB" id="A0A814QFY5"/>